<sequence>MQRPAMSPDLNYIEHTWDVLKRATAQRLHPPTTCQEVIEAAVKEWNRLLHDDLDNLICSMARRVRALLDVHSDHILIEMSQCGKMQTLPVRV</sequence>
<keyword evidence="2" id="KW-1185">Reference proteome</keyword>
<dbReference type="EMBL" id="JARBHB010000007">
    <property type="protein sequence ID" value="KAJ8879333.1"/>
    <property type="molecule type" value="Genomic_DNA"/>
</dbReference>
<gene>
    <name evidence="1" type="ORF">PR048_019941</name>
</gene>
<proteinExistence type="predicted"/>
<evidence type="ECO:0008006" key="3">
    <source>
        <dbReference type="Google" id="ProtNLM"/>
    </source>
</evidence>
<dbReference type="Gene3D" id="3.30.420.10">
    <property type="entry name" value="Ribonuclease H-like superfamily/Ribonuclease H"/>
    <property type="match status" value="1"/>
</dbReference>
<evidence type="ECO:0000313" key="2">
    <source>
        <dbReference type="Proteomes" id="UP001159363"/>
    </source>
</evidence>
<accession>A0ABQ9H4V6</accession>
<reference evidence="1 2" key="1">
    <citation type="submission" date="2023-02" db="EMBL/GenBank/DDBJ databases">
        <title>LHISI_Scaffold_Assembly.</title>
        <authorList>
            <person name="Stuart O.P."/>
            <person name="Cleave R."/>
            <person name="Magrath M.J.L."/>
            <person name="Mikheyev A.S."/>
        </authorList>
    </citation>
    <scope>NUCLEOTIDE SEQUENCE [LARGE SCALE GENOMIC DNA]</scope>
    <source>
        <strain evidence="1">Daus_M_001</strain>
        <tissue evidence="1">Leg muscle</tissue>
    </source>
</reference>
<name>A0ABQ9H4V6_9NEOP</name>
<dbReference type="Proteomes" id="UP001159363">
    <property type="component" value="Chromosome 6"/>
</dbReference>
<protein>
    <recommendedName>
        <fullName evidence="3">Tc1-like transposase DDE domain-containing protein</fullName>
    </recommendedName>
</protein>
<organism evidence="1 2">
    <name type="scientific">Dryococelus australis</name>
    <dbReference type="NCBI Taxonomy" id="614101"/>
    <lineage>
        <taxon>Eukaryota</taxon>
        <taxon>Metazoa</taxon>
        <taxon>Ecdysozoa</taxon>
        <taxon>Arthropoda</taxon>
        <taxon>Hexapoda</taxon>
        <taxon>Insecta</taxon>
        <taxon>Pterygota</taxon>
        <taxon>Neoptera</taxon>
        <taxon>Polyneoptera</taxon>
        <taxon>Phasmatodea</taxon>
        <taxon>Verophasmatodea</taxon>
        <taxon>Anareolatae</taxon>
        <taxon>Phasmatidae</taxon>
        <taxon>Eurycanthinae</taxon>
        <taxon>Dryococelus</taxon>
    </lineage>
</organism>
<evidence type="ECO:0000313" key="1">
    <source>
        <dbReference type="EMBL" id="KAJ8879333.1"/>
    </source>
</evidence>
<comment type="caution">
    <text evidence="1">The sequence shown here is derived from an EMBL/GenBank/DDBJ whole genome shotgun (WGS) entry which is preliminary data.</text>
</comment>
<dbReference type="InterPro" id="IPR036397">
    <property type="entry name" value="RNaseH_sf"/>
</dbReference>